<feature type="chain" id="PRO_5001568746" evidence="1">
    <location>
        <begin position="29"/>
        <end position="75"/>
    </location>
</feature>
<evidence type="ECO:0000256" key="1">
    <source>
        <dbReference type="SAM" id="SignalP"/>
    </source>
</evidence>
<name>A0A059BK29_EUCGR</name>
<proteinExistence type="predicted"/>
<dbReference type="EMBL" id="KK198758">
    <property type="protein sequence ID" value="KCW66582.1"/>
    <property type="molecule type" value="Genomic_DNA"/>
</dbReference>
<dbReference type="AlphaFoldDB" id="A0A059BK29"/>
<dbReference type="InParanoid" id="A0A059BK29"/>
<evidence type="ECO:0000313" key="2">
    <source>
        <dbReference type="EMBL" id="KCW66582.1"/>
    </source>
</evidence>
<protein>
    <submittedName>
        <fullName evidence="2">Uncharacterized protein</fullName>
    </submittedName>
</protein>
<reference evidence="2" key="1">
    <citation type="submission" date="2013-07" db="EMBL/GenBank/DDBJ databases">
        <title>The genome of Eucalyptus grandis.</title>
        <authorList>
            <person name="Schmutz J."/>
            <person name="Hayes R."/>
            <person name="Myburg A."/>
            <person name="Tuskan G."/>
            <person name="Grattapaglia D."/>
            <person name="Rokhsar D.S."/>
        </authorList>
    </citation>
    <scope>NUCLEOTIDE SEQUENCE</scope>
    <source>
        <tissue evidence="2">Leaf extractions</tissue>
    </source>
</reference>
<gene>
    <name evidence="2" type="ORF">EUGRSUZ_F00377</name>
</gene>
<feature type="signal peptide" evidence="1">
    <location>
        <begin position="1"/>
        <end position="28"/>
    </location>
</feature>
<accession>A0A059BK29</accession>
<sequence length="75" mass="8722">MAEEIPILNHLLFVLSSLTILLSPSSLSCIHVARHPIIVLDCLEKSDCHLHTQREKEREREVSLCERVWRCCRKS</sequence>
<keyword evidence="1" id="KW-0732">Signal</keyword>
<dbReference type="Gramene" id="KCW66582">
    <property type="protein sequence ID" value="KCW66582"/>
    <property type="gene ID" value="EUGRSUZ_F00377"/>
</dbReference>
<organism evidence="2">
    <name type="scientific">Eucalyptus grandis</name>
    <name type="common">Flooded gum</name>
    <dbReference type="NCBI Taxonomy" id="71139"/>
    <lineage>
        <taxon>Eukaryota</taxon>
        <taxon>Viridiplantae</taxon>
        <taxon>Streptophyta</taxon>
        <taxon>Embryophyta</taxon>
        <taxon>Tracheophyta</taxon>
        <taxon>Spermatophyta</taxon>
        <taxon>Magnoliopsida</taxon>
        <taxon>eudicotyledons</taxon>
        <taxon>Gunneridae</taxon>
        <taxon>Pentapetalae</taxon>
        <taxon>rosids</taxon>
        <taxon>malvids</taxon>
        <taxon>Myrtales</taxon>
        <taxon>Myrtaceae</taxon>
        <taxon>Myrtoideae</taxon>
        <taxon>Eucalypteae</taxon>
        <taxon>Eucalyptus</taxon>
    </lineage>
</organism>